<dbReference type="GO" id="GO:0043190">
    <property type="term" value="C:ATP-binding cassette (ABC) transporter complex"/>
    <property type="evidence" value="ECO:0007669"/>
    <property type="project" value="TreeGrafter"/>
</dbReference>
<name>A0A381N6Q3_9ZZZZ</name>
<sequence>MRLLTKYILKQLFMPFIFSLLIIVFVLFTQFLLRAIDRFLGKGLDLTTIFEYLFLNLGWITALAVPMAVLVAALMAFGQFSEDNEIIAMRASGISFLTIVRPALIFGFSIAVSLILFNAFIMPEMNFKARMLSGDIYRKRPDLNIEPGYFMDDLPDYSMIIRDKEENILKDVRIFSKGIGETQTSIHSETGELSTIDDAIILNLFNGEIHELDLNDYGNYRRIEFNKHVITIPADDLFLNRRDTTSRSDREMTIQMILNKRKDIFHRIDIVNGRIGRAFMRTEMDSVVPPNYETAQLLLTNFKDVYAADTSHSGDEIYRKEKDINITERQLRNEFNLLRSYNKSNNKYEVELHKKFSLPVACFLFIMIGASLGVLFRKGGFTIATSLSFGFFLVYYIFMIGGEDLADRTILSPVVGIWSPNVILFIIGAYLMLHTVREQPPLQFEFNILKRFKKKEDESEETDSA</sequence>
<evidence type="ECO:0000256" key="4">
    <source>
        <dbReference type="ARBA" id="ARBA00022989"/>
    </source>
</evidence>
<feature type="transmembrane region" description="Helical" evidence="6">
    <location>
        <begin position="53"/>
        <end position="79"/>
    </location>
</feature>
<feature type="transmembrane region" description="Helical" evidence="6">
    <location>
        <begin position="12"/>
        <end position="33"/>
    </location>
</feature>
<accession>A0A381N6Q3</accession>
<organism evidence="7">
    <name type="scientific">marine metagenome</name>
    <dbReference type="NCBI Taxonomy" id="408172"/>
    <lineage>
        <taxon>unclassified sequences</taxon>
        <taxon>metagenomes</taxon>
        <taxon>ecological metagenomes</taxon>
    </lineage>
</organism>
<dbReference type="PANTHER" id="PTHR33529:SF6">
    <property type="entry name" value="YJGP_YJGQ FAMILY PERMEASE"/>
    <property type="match status" value="1"/>
</dbReference>
<reference evidence="7" key="1">
    <citation type="submission" date="2018-05" db="EMBL/GenBank/DDBJ databases">
        <authorList>
            <person name="Lanie J.A."/>
            <person name="Ng W.-L."/>
            <person name="Kazmierczak K.M."/>
            <person name="Andrzejewski T.M."/>
            <person name="Davidsen T.M."/>
            <person name="Wayne K.J."/>
            <person name="Tettelin H."/>
            <person name="Glass J.I."/>
            <person name="Rusch D."/>
            <person name="Podicherti R."/>
            <person name="Tsui H.-C.T."/>
            <person name="Winkler M.E."/>
        </authorList>
    </citation>
    <scope>NUCLEOTIDE SEQUENCE</scope>
</reference>
<keyword evidence="3 6" id="KW-0812">Transmembrane</keyword>
<feature type="transmembrane region" description="Helical" evidence="6">
    <location>
        <begin position="410"/>
        <end position="433"/>
    </location>
</feature>
<keyword evidence="2" id="KW-1003">Cell membrane</keyword>
<evidence type="ECO:0000256" key="1">
    <source>
        <dbReference type="ARBA" id="ARBA00004651"/>
    </source>
</evidence>
<feature type="transmembrane region" description="Helical" evidence="6">
    <location>
        <begin position="99"/>
        <end position="121"/>
    </location>
</feature>
<dbReference type="Pfam" id="PF03739">
    <property type="entry name" value="LptF_LptG"/>
    <property type="match status" value="1"/>
</dbReference>
<evidence type="ECO:0000256" key="6">
    <source>
        <dbReference type="SAM" id="Phobius"/>
    </source>
</evidence>
<dbReference type="EMBL" id="UINC01000162">
    <property type="protein sequence ID" value="SUZ50282.1"/>
    <property type="molecule type" value="Genomic_DNA"/>
</dbReference>
<gene>
    <name evidence="7" type="ORF">METZ01_LOCUS3136</name>
</gene>
<evidence type="ECO:0000256" key="3">
    <source>
        <dbReference type="ARBA" id="ARBA00022692"/>
    </source>
</evidence>
<protein>
    <recommendedName>
        <fullName evidence="8">YjgP/YjgQ family permease</fullName>
    </recommendedName>
</protein>
<feature type="transmembrane region" description="Helical" evidence="6">
    <location>
        <begin position="381"/>
        <end position="398"/>
    </location>
</feature>
<keyword evidence="4 6" id="KW-1133">Transmembrane helix</keyword>
<evidence type="ECO:0008006" key="8">
    <source>
        <dbReference type="Google" id="ProtNLM"/>
    </source>
</evidence>
<feature type="transmembrane region" description="Helical" evidence="6">
    <location>
        <begin position="356"/>
        <end position="375"/>
    </location>
</feature>
<proteinExistence type="predicted"/>
<dbReference type="GO" id="GO:0015920">
    <property type="term" value="P:lipopolysaccharide transport"/>
    <property type="evidence" value="ECO:0007669"/>
    <property type="project" value="TreeGrafter"/>
</dbReference>
<evidence type="ECO:0000313" key="7">
    <source>
        <dbReference type="EMBL" id="SUZ50282.1"/>
    </source>
</evidence>
<evidence type="ECO:0000256" key="5">
    <source>
        <dbReference type="ARBA" id="ARBA00023136"/>
    </source>
</evidence>
<dbReference type="AlphaFoldDB" id="A0A381N6Q3"/>
<dbReference type="PANTHER" id="PTHR33529">
    <property type="entry name" value="SLR0882 PROTEIN-RELATED"/>
    <property type="match status" value="1"/>
</dbReference>
<dbReference type="InterPro" id="IPR005495">
    <property type="entry name" value="LptG/LptF_permease"/>
</dbReference>
<evidence type="ECO:0000256" key="2">
    <source>
        <dbReference type="ARBA" id="ARBA00022475"/>
    </source>
</evidence>
<keyword evidence="5 6" id="KW-0472">Membrane</keyword>
<comment type="subcellular location">
    <subcellularLocation>
        <location evidence="1">Cell membrane</location>
        <topology evidence="1">Multi-pass membrane protein</topology>
    </subcellularLocation>
</comment>